<dbReference type="SUPFAM" id="SSF48452">
    <property type="entry name" value="TPR-like"/>
    <property type="match status" value="1"/>
</dbReference>
<protein>
    <submittedName>
        <fullName evidence="4">21708_t:CDS:1</fullName>
    </submittedName>
</protein>
<sequence>IEVVKDIEVNKGIGVNEGIEANKGIGVDKDAKLDYTESGVTSYKAIQDTTNLVNRIDNENLCEIFSWDLLPDFLQAVFFMNYSYLIRHIIKLLPYYTYEGFEVQQFEANTFINVSTVEDLIRKLANSDEYLVPSMRKETGIIYNVNSAIRTCDCPIRMSGALCKHQGAVAMKYHVRIINFLPSLTPNDRMTFSFIASGRLFLLCTKPALIENNTTENNEDSDSSAITMSNNEVDTNKEFSELDNQEADFDDVPEFFETQLDESILARTENLASFRELGPPDLCHITKSNAKPGVKEVGSYHYVSGVDASSSATLAAYLNSLTYALEETHAWFSKSSAWRIRSGVYWYVIHLYNFNLFAIHVDPFISLFAKFDYSSCFNAFSRVDVRVEVKIPGGVESYIVDARGEKHEATPEMWQETYISALLRAILYSDDANYRLAGFRKLDPIPNIEAEAHFLEAAETLFFKGWQLGSEPEIQVATVVSNHLTSGIMKYFSENFRYEHPEVASLLAQSYIGMDEEIKAVNILYEALKQNQMSYALLHVQTDFLLSKGKKPFALKLAKQAVNCAPSEFVTWAKLTEVYIDLEDYESALLTLNSCPMFTYNDRDMHRMPTPAKTHLPIKQEIANVGLLDDDNGRDTEADVGLLRLPAPSLRGTFAKAYSLLTRLVAKIGWDELLKCRSSVFVMEEEYRMQKAAEEERRNQKLANIKPHEKEDNKEPDVIKVKTNGVNDSSQSIPTITVSGDSDNNKEHNVSSGSQENKTTLETVDENPEQNLEETNNHDDNEDQEQKKNINHNAPVDEQSVDSLEEVNLNDEKSGVDETSTPVIEFKGPELEKPTQAANEDKSEGQSPNNDEQSKDAASKKDYAFSFNNKRLCERWLDNLFMVLYEDDAKEAYTRCLDNKFSAKAWLRLLEIYAEEGDVQHALTAVVKLSVYHERWYHEIIYPTAVAYNLNKLIRSEGQSKINYNLISMNLSPPVAKLVTRYLIFAETFKIPGSDL</sequence>
<feature type="compositionally biased region" description="Basic and acidic residues" evidence="2">
    <location>
        <begin position="706"/>
        <end position="720"/>
    </location>
</feature>
<dbReference type="GO" id="GO:0008270">
    <property type="term" value="F:zinc ion binding"/>
    <property type="evidence" value="ECO:0007669"/>
    <property type="project" value="UniProtKB-KW"/>
</dbReference>
<feature type="compositionally biased region" description="Basic and acidic residues" evidence="2">
    <location>
        <begin position="775"/>
        <end position="788"/>
    </location>
</feature>
<dbReference type="PANTHER" id="PTHR31975:SF1">
    <property type="entry name" value="BUD SITE SELECTION PROTEIN 7-RELATED"/>
    <property type="match status" value="1"/>
</dbReference>
<evidence type="ECO:0000313" key="5">
    <source>
        <dbReference type="Proteomes" id="UP000789405"/>
    </source>
</evidence>
<keyword evidence="1" id="KW-0479">Metal-binding</keyword>
<dbReference type="Pfam" id="PF09295">
    <property type="entry name" value="ChAPs"/>
    <property type="match status" value="2"/>
</dbReference>
<keyword evidence="1" id="KW-0863">Zinc-finger</keyword>
<feature type="compositionally biased region" description="Basic and acidic residues" evidence="2">
    <location>
        <begin position="827"/>
        <end position="844"/>
    </location>
</feature>
<comment type="caution">
    <text evidence="4">The sequence shown here is derived from an EMBL/GenBank/DDBJ whole genome shotgun (WGS) entry which is preliminary data.</text>
</comment>
<dbReference type="Gene3D" id="1.25.40.10">
    <property type="entry name" value="Tetratricopeptide repeat domain"/>
    <property type="match status" value="3"/>
</dbReference>
<dbReference type="InterPro" id="IPR011990">
    <property type="entry name" value="TPR-like_helical_dom_sf"/>
</dbReference>
<name>A0A9N9C6K8_9GLOM</name>
<dbReference type="GO" id="GO:0006893">
    <property type="term" value="P:Golgi to plasma membrane transport"/>
    <property type="evidence" value="ECO:0007669"/>
    <property type="project" value="UniProtKB-ARBA"/>
</dbReference>
<evidence type="ECO:0000259" key="3">
    <source>
        <dbReference type="PROSITE" id="PS50966"/>
    </source>
</evidence>
<accession>A0A9N9C6K8</accession>
<feature type="compositionally biased region" description="Acidic residues" evidence="2">
    <location>
        <begin position="763"/>
        <end position="772"/>
    </location>
</feature>
<dbReference type="OrthoDB" id="434695at2759"/>
<evidence type="ECO:0000256" key="2">
    <source>
        <dbReference type="SAM" id="MobiDB-lite"/>
    </source>
</evidence>
<organism evidence="4 5">
    <name type="scientific">Dentiscutata erythropus</name>
    <dbReference type="NCBI Taxonomy" id="1348616"/>
    <lineage>
        <taxon>Eukaryota</taxon>
        <taxon>Fungi</taxon>
        <taxon>Fungi incertae sedis</taxon>
        <taxon>Mucoromycota</taxon>
        <taxon>Glomeromycotina</taxon>
        <taxon>Glomeromycetes</taxon>
        <taxon>Diversisporales</taxon>
        <taxon>Gigasporaceae</taxon>
        <taxon>Dentiscutata</taxon>
    </lineage>
</organism>
<dbReference type="PROSITE" id="PS50966">
    <property type="entry name" value="ZF_SWIM"/>
    <property type="match status" value="1"/>
</dbReference>
<gene>
    <name evidence="4" type="ORF">DERYTH_LOCUS7236</name>
</gene>
<dbReference type="InterPro" id="IPR007527">
    <property type="entry name" value="Znf_SWIM"/>
</dbReference>
<feature type="domain" description="SWIM-type" evidence="3">
    <location>
        <begin position="143"/>
        <end position="174"/>
    </location>
</feature>
<keyword evidence="1" id="KW-0862">Zinc</keyword>
<evidence type="ECO:0000313" key="4">
    <source>
        <dbReference type="EMBL" id="CAG8592536.1"/>
    </source>
</evidence>
<dbReference type="EMBL" id="CAJVPY010003467">
    <property type="protein sequence ID" value="CAG8592536.1"/>
    <property type="molecule type" value="Genomic_DNA"/>
</dbReference>
<feature type="compositionally biased region" description="Polar residues" evidence="2">
    <location>
        <begin position="724"/>
        <end position="742"/>
    </location>
</feature>
<keyword evidence="5" id="KW-1185">Reference proteome</keyword>
<dbReference type="AlphaFoldDB" id="A0A9N9C6K8"/>
<feature type="region of interest" description="Disordered" evidence="2">
    <location>
        <begin position="694"/>
        <end position="858"/>
    </location>
</feature>
<evidence type="ECO:0000256" key="1">
    <source>
        <dbReference type="PROSITE-ProRule" id="PRU00325"/>
    </source>
</evidence>
<dbReference type="InterPro" id="IPR015374">
    <property type="entry name" value="ChAPs"/>
</dbReference>
<dbReference type="GO" id="GO:0034044">
    <property type="term" value="C:exomer complex"/>
    <property type="evidence" value="ECO:0007669"/>
    <property type="project" value="UniProtKB-ARBA"/>
</dbReference>
<feature type="compositionally biased region" description="Polar residues" evidence="2">
    <location>
        <begin position="750"/>
        <end position="762"/>
    </location>
</feature>
<feature type="compositionally biased region" description="Acidic residues" evidence="2">
    <location>
        <begin position="799"/>
        <end position="809"/>
    </location>
</feature>
<dbReference type="Proteomes" id="UP000789405">
    <property type="component" value="Unassembled WGS sequence"/>
</dbReference>
<proteinExistence type="predicted"/>
<feature type="non-terminal residue" evidence="4">
    <location>
        <position position="1"/>
    </location>
</feature>
<reference evidence="4" key="1">
    <citation type="submission" date="2021-06" db="EMBL/GenBank/DDBJ databases">
        <authorList>
            <person name="Kallberg Y."/>
            <person name="Tangrot J."/>
            <person name="Rosling A."/>
        </authorList>
    </citation>
    <scope>NUCLEOTIDE SEQUENCE</scope>
    <source>
        <strain evidence="4">MA453B</strain>
    </source>
</reference>
<dbReference type="PANTHER" id="PTHR31975">
    <property type="entry name" value="BUD SITE SELECTION PROTEIN 7-RELATED"/>
    <property type="match status" value="1"/>
</dbReference>